<dbReference type="EMBL" id="CP060052">
    <property type="protein sequence ID" value="QNE05406.1"/>
    <property type="molecule type" value="Genomic_DNA"/>
</dbReference>
<evidence type="ECO:0000313" key="1">
    <source>
        <dbReference type="EMBL" id="QNE05406.1"/>
    </source>
</evidence>
<accession>A0A7G6VUJ1</accession>
<protein>
    <submittedName>
        <fullName evidence="1">Uncharacterized protein</fullName>
    </submittedName>
</protein>
<reference evidence="1 2" key="1">
    <citation type="submission" date="2020-08" db="EMBL/GenBank/DDBJ databases">
        <authorList>
            <person name="Liu G."/>
            <person name="Sun C."/>
        </authorList>
    </citation>
    <scope>NUCLEOTIDE SEQUENCE [LARGE SCALE GENOMIC DNA]</scope>
    <source>
        <strain evidence="1 2">OT19</strain>
    </source>
</reference>
<dbReference type="AlphaFoldDB" id="A0A7G6VUJ1"/>
<evidence type="ECO:0000313" key="2">
    <source>
        <dbReference type="Proteomes" id="UP000515297"/>
    </source>
</evidence>
<sequence length="237" mass="25046">MRAPFLLALAFLTGGCSAIRPAEMRLPAALAADSARLPVEGIGGWMHGRFRAGGYTGGYERSEERLAFFDHFIRNSGHADFTIAGPEISSTIEAACRMRERVLDLGGLEFTPGPMAYRCAFTADGRAIPARFELQAVRSGIGGALLREERRGEIALGGEIVQIRSVHGLAGSPVETASPIGYVFEQDGRPVGAVELNGSPVIFIGAAANEGLARTIMVGAVALALFRDPADSALDED</sequence>
<proteinExistence type="predicted"/>
<name>A0A7G6VUJ1_9SPHN</name>
<dbReference type="Proteomes" id="UP000515297">
    <property type="component" value="Chromosome"/>
</dbReference>
<gene>
    <name evidence="1" type="ORF">H4O24_01460</name>
</gene>
<dbReference type="RefSeq" id="WP_185884512.1">
    <property type="nucleotide sequence ID" value="NZ_CP060052.1"/>
</dbReference>
<organism evidence="1 2">
    <name type="scientific">Croceicoccus marinus</name>
    <dbReference type="NCBI Taxonomy" id="450378"/>
    <lineage>
        <taxon>Bacteria</taxon>
        <taxon>Pseudomonadati</taxon>
        <taxon>Pseudomonadota</taxon>
        <taxon>Alphaproteobacteria</taxon>
        <taxon>Sphingomonadales</taxon>
        <taxon>Erythrobacteraceae</taxon>
        <taxon>Croceicoccus</taxon>
    </lineage>
</organism>
<dbReference type="PROSITE" id="PS51257">
    <property type="entry name" value="PROKAR_LIPOPROTEIN"/>
    <property type="match status" value="1"/>
</dbReference>